<name>R1IQS9_9GAMM</name>
<proteinExistence type="predicted"/>
<dbReference type="AlphaFoldDB" id="R1IQS9"/>
<accession>R1IQS9</accession>
<feature type="signal peptide" evidence="1">
    <location>
        <begin position="1"/>
        <end position="20"/>
    </location>
</feature>
<gene>
    <name evidence="2" type="ORF">D515_00960</name>
</gene>
<reference evidence="2 3" key="1">
    <citation type="journal article" date="2014" name="PLoS ONE">
        <title>Grimontia indica AK16(T), sp. nov., Isolated from a Seawater Sample Reports the Presence of Pathogenic Genes Similar to Vibrio Genus.</title>
        <authorList>
            <person name="Singh A."/>
            <person name="Vaidya B."/>
            <person name="Khatri I."/>
            <person name="Srinivas T.N."/>
            <person name="Subramanian S."/>
            <person name="Korpole S."/>
            <person name="Pinnaka A.K."/>
        </authorList>
    </citation>
    <scope>NUCLEOTIDE SEQUENCE [LARGE SCALE GENOMIC DNA]</scope>
    <source>
        <strain evidence="2 3">AK16</strain>
    </source>
</reference>
<keyword evidence="1" id="KW-0732">Signal</keyword>
<evidence type="ECO:0000313" key="2">
    <source>
        <dbReference type="EMBL" id="EOD79827.1"/>
    </source>
</evidence>
<dbReference type="EMBL" id="ANFM02000016">
    <property type="protein sequence ID" value="EOD79827.1"/>
    <property type="molecule type" value="Genomic_DNA"/>
</dbReference>
<dbReference type="RefSeq" id="WP_002538138.1">
    <property type="nucleotide sequence ID" value="NZ_ANFM02000016.1"/>
</dbReference>
<keyword evidence="3" id="KW-1185">Reference proteome</keyword>
<comment type="caution">
    <text evidence="2">The sequence shown here is derived from an EMBL/GenBank/DDBJ whole genome shotgun (WGS) entry which is preliminary data.</text>
</comment>
<sequence length="45" mass="4961">MKKLAIAALVLFGLMGTAYAFDAHWMHGWEMSELSLFGCGHGSHH</sequence>
<dbReference type="Proteomes" id="UP000011223">
    <property type="component" value="Unassembled WGS sequence"/>
</dbReference>
<evidence type="ECO:0000256" key="1">
    <source>
        <dbReference type="SAM" id="SignalP"/>
    </source>
</evidence>
<organism evidence="2 3">
    <name type="scientific">Grimontia indica</name>
    <dbReference type="NCBI Taxonomy" id="1056512"/>
    <lineage>
        <taxon>Bacteria</taxon>
        <taxon>Pseudomonadati</taxon>
        <taxon>Pseudomonadota</taxon>
        <taxon>Gammaproteobacteria</taxon>
        <taxon>Vibrionales</taxon>
        <taxon>Vibrionaceae</taxon>
        <taxon>Grimontia</taxon>
    </lineage>
</organism>
<feature type="chain" id="PRO_5004352783" evidence="1">
    <location>
        <begin position="21"/>
        <end position="45"/>
    </location>
</feature>
<evidence type="ECO:0000313" key="3">
    <source>
        <dbReference type="Proteomes" id="UP000011223"/>
    </source>
</evidence>
<protein>
    <submittedName>
        <fullName evidence="2">Uncharacterized protein</fullName>
    </submittedName>
</protein>